<dbReference type="PANTHER" id="PTHR14493">
    <property type="entry name" value="UNKEMPT FAMILY MEMBER"/>
    <property type="match status" value="1"/>
</dbReference>
<reference evidence="5 6" key="1">
    <citation type="submission" date="2024-01" db="EMBL/GenBank/DDBJ databases">
        <title>The complete chloroplast genome sequence of Lithospermum erythrorhizon: insights into the phylogenetic relationship among Boraginaceae species and the maternal lineages of purple gromwells.</title>
        <authorList>
            <person name="Okada T."/>
            <person name="Watanabe K."/>
        </authorList>
    </citation>
    <scope>NUCLEOTIDE SEQUENCE [LARGE SCALE GENOMIC DNA]</scope>
</reference>
<feature type="region of interest" description="Disordered" evidence="4">
    <location>
        <begin position="138"/>
        <end position="157"/>
    </location>
</feature>
<proteinExistence type="predicted"/>
<evidence type="ECO:0000256" key="2">
    <source>
        <dbReference type="ARBA" id="ARBA00022771"/>
    </source>
</evidence>
<dbReference type="EMBL" id="BAABME010000074">
    <property type="protein sequence ID" value="GAA0139266.1"/>
    <property type="molecule type" value="Genomic_DNA"/>
</dbReference>
<dbReference type="GO" id="GO:0008270">
    <property type="term" value="F:zinc ion binding"/>
    <property type="evidence" value="ECO:0007669"/>
    <property type="project" value="UniProtKB-KW"/>
</dbReference>
<accession>A0AAV3NL98</accession>
<dbReference type="AlphaFoldDB" id="A0AAV3NL98"/>
<feature type="compositionally biased region" description="Pro residues" evidence="4">
    <location>
        <begin position="139"/>
        <end position="157"/>
    </location>
</feature>
<sequence>MSEYSSGSGSNNDDQNNPEKKAAPPEIPYRNDNYMMNEFKIKECAEIIQELFPHAASTCPLVHKGQTRRRDPITYKYFPKLCPNIGDCDDYCDYAHNIYEYCLHPKIFSRSRCIYGLKCKTYPCLFAHNPAKLLALMKPPLPRPPRKTPPPGRRLPPLPCRPPFQLPELQEGGIDGASTSGSKAEEDEILRLPANMERIARYVIL</sequence>
<evidence type="ECO:0000256" key="1">
    <source>
        <dbReference type="ARBA" id="ARBA00022723"/>
    </source>
</evidence>
<name>A0AAV3NL98_LITER</name>
<feature type="compositionally biased region" description="Low complexity" evidence="4">
    <location>
        <begin position="1"/>
        <end position="15"/>
    </location>
</feature>
<evidence type="ECO:0000313" key="5">
    <source>
        <dbReference type="EMBL" id="GAA0139266.1"/>
    </source>
</evidence>
<feature type="region of interest" description="Disordered" evidence="4">
    <location>
        <begin position="1"/>
        <end position="29"/>
    </location>
</feature>
<keyword evidence="2" id="KW-0863">Zinc-finger</keyword>
<keyword evidence="3" id="KW-0862">Zinc</keyword>
<dbReference type="PANTHER" id="PTHR14493:SF50">
    <property type="entry name" value="RING FINGER PROTEIN UNKEMPT"/>
    <property type="match status" value="1"/>
</dbReference>
<dbReference type="Proteomes" id="UP001454036">
    <property type="component" value="Unassembled WGS sequence"/>
</dbReference>
<evidence type="ECO:0000256" key="3">
    <source>
        <dbReference type="ARBA" id="ARBA00022833"/>
    </source>
</evidence>
<keyword evidence="1" id="KW-0479">Metal-binding</keyword>
<protein>
    <submittedName>
        <fullName evidence="5">Uncharacterized protein</fullName>
    </submittedName>
</protein>
<gene>
    <name evidence="5" type="ORF">LIER_00848</name>
</gene>
<keyword evidence="6" id="KW-1185">Reference proteome</keyword>
<evidence type="ECO:0000256" key="4">
    <source>
        <dbReference type="SAM" id="MobiDB-lite"/>
    </source>
</evidence>
<dbReference type="InterPro" id="IPR045234">
    <property type="entry name" value="Unkempt-like"/>
</dbReference>
<comment type="caution">
    <text evidence="5">The sequence shown here is derived from an EMBL/GenBank/DDBJ whole genome shotgun (WGS) entry which is preliminary data.</text>
</comment>
<organism evidence="5 6">
    <name type="scientific">Lithospermum erythrorhizon</name>
    <name type="common">Purple gromwell</name>
    <name type="synonym">Lithospermum officinale var. erythrorhizon</name>
    <dbReference type="NCBI Taxonomy" id="34254"/>
    <lineage>
        <taxon>Eukaryota</taxon>
        <taxon>Viridiplantae</taxon>
        <taxon>Streptophyta</taxon>
        <taxon>Embryophyta</taxon>
        <taxon>Tracheophyta</taxon>
        <taxon>Spermatophyta</taxon>
        <taxon>Magnoliopsida</taxon>
        <taxon>eudicotyledons</taxon>
        <taxon>Gunneridae</taxon>
        <taxon>Pentapetalae</taxon>
        <taxon>asterids</taxon>
        <taxon>lamiids</taxon>
        <taxon>Boraginales</taxon>
        <taxon>Boraginaceae</taxon>
        <taxon>Boraginoideae</taxon>
        <taxon>Lithospermeae</taxon>
        <taxon>Lithospermum</taxon>
    </lineage>
</organism>
<evidence type="ECO:0000313" key="6">
    <source>
        <dbReference type="Proteomes" id="UP001454036"/>
    </source>
</evidence>